<dbReference type="RefSeq" id="WP_188831182.1">
    <property type="nucleotide sequence ID" value="NZ_BMMW01000007.1"/>
</dbReference>
<proteinExistence type="predicted"/>
<evidence type="ECO:0000313" key="3">
    <source>
        <dbReference type="Proteomes" id="UP000612956"/>
    </source>
</evidence>
<dbReference type="Proteomes" id="UP000612956">
    <property type="component" value="Unassembled WGS sequence"/>
</dbReference>
<evidence type="ECO:0000256" key="1">
    <source>
        <dbReference type="SAM" id="MobiDB-lite"/>
    </source>
</evidence>
<sequence length="125" mass="13906">MATFEDKYQAVLTYLRDNQPNLGQIAKVDTYLTETNAAFEAAELDPQRRLELIELRNEAMTAATSARRSAQQADQALRDEIAAALSIRKASPLTAARRISPSVATDNYTPPLQYPGHDRDRGISR</sequence>
<keyword evidence="3" id="KW-1185">Reference proteome</keyword>
<organism evidence="2 3">
    <name type="scientific">Nocardia camponoti</name>
    <dbReference type="NCBI Taxonomy" id="1616106"/>
    <lineage>
        <taxon>Bacteria</taxon>
        <taxon>Bacillati</taxon>
        <taxon>Actinomycetota</taxon>
        <taxon>Actinomycetes</taxon>
        <taxon>Mycobacteriales</taxon>
        <taxon>Nocardiaceae</taxon>
        <taxon>Nocardia</taxon>
    </lineage>
</organism>
<feature type="compositionally biased region" description="Basic and acidic residues" evidence="1">
    <location>
        <begin position="116"/>
        <end position="125"/>
    </location>
</feature>
<reference evidence="2" key="2">
    <citation type="submission" date="2020-09" db="EMBL/GenBank/DDBJ databases">
        <authorList>
            <person name="Sun Q."/>
            <person name="Zhou Y."/>
        </authorList>
    </citation>
    <scope>NUCLEOTIDE SEQUENCE</scope>
    <source>
        <strain evidence="2">CGMCC 4.7278</strain>
    </source>
</reference>
<protein>
    <submittedName>
        <fullName evidence="2">Uncharacterized protein</fullName>
    </submittedName>
</protein>
<reference evidence="2" key="1">
    <citation type="journal article" date="2014" name="Int. J. Syst. Evol. Microbiol.">
        <title>Complete genome sequence of Corynebacterium casei LMG S-19264T (=DSM 44701T), isolated from a smear-ripened cheese.</title>
        <authorList>
            <consortium name="US DOE Joint Genome Institute (JGI-PGF)"/>
            <person name="Walter F."/>
            <person name="Albersmeier A."/>
            <person name="Kalinowski J."/>
            <person name="Ruckert C."/>
        </authorList>
    </citation>
    <scope>NUCLEOTIDE SEQUENCE</scope>
    <source>
        <strain evidence="2">CGMCC 4.7278</strain>
    </source>
</reference>
<dbReference type="AlphaFoldDB" id="A0A917VEW8"/>
<dbReference type="EMBL" id="BMMW01000007">
    <property type="protein sequence ID" value="GGK68819.1"/>
    <property type="molecule type" value="Genomic_DNA"/>
</dbReference>
<gene>
    <name evidence="2" type="ORF">GCM10011591_46190</name>
</gene>
<evidence type="ECO:0000313" key="2">
    <source>
        <dbReference type="EMBL" id="GGK68819.1"/>
    </source>
</evidence>
<comment type="caution">
    <text evidence="2">The sequence shown here is derived from an EMBL/GenBank/DDBJ whole genome shotgun (WGS) entry which is preliminary data.</text>
</comment>
<accession>A0A917VEW8</accession>
<feature type="region of interest" description="Disordered" evidence="1">
    <location>
        <begin position="96"/>
        <end position="125"/>
    </location>
</feature>
<name>A0A917VEW8_9NOCA</name>